<evidence type="ECO:0000256" key="1">
    <source>
        <dbReference type="SAM" id="MobiDB-lite"/>
    </source>
</evidence>
<feature type="compositionally biased region" description="Basic residues" evidence="1">
    <location>
        <begin position="135"/>
        <end position="154"/>
    </location>
</feature>
<dbReference type="OrthoDB" id="673745at2759"/>
<gene>
    <name evidence="2" type="ORF">B456_007G092800</name>
</gene>
<keyword evidence="3" id="KW-1185">Reference proteome</keyword>
<dbReference type="OMA" id="FPRHEKI"/>
<proteinExistence type="predicted"/>
<feature type="compositionally biased region" description="Basic and acidic residues" evidence="1">
    <location>
        <begin position="51"/>
        <end position="94"/>
    </location>
</feature>
<dbReference type="eggNOG" id="ENOG502RY78">
    <property type="taxonomic scope" value="Eukaryota"/>
</dbReference>
<evidence type="ECO:0000313" key="3">
    <source>
        <dbReference type="Proteomes" id="UP000032304"/>
    </source>
</evidence>
<dbReference type="PANTHER" id="PTHR37218:SF2">
    <property type="entry name" value="COILED-COIL PROTEIN"/>
    <property type="match status" value="1"/>
</dbReference>
<feature type="region of interest" description="Disordered" evidence="1">
    <location>
        <begin position="1"/>
        <end position="161"/>
    </location>
</feature>
<dbReference type="AlphaFoldDB" id="A0A0D2QPE0"/>
<feature type="compositionally biased region" description="Basic residues" evidence="1">
    <location>
        <begin position="1"/>
        <end position="11"/>
    </location>
</feature>
<dbReference type="Gramene" id="KJB41143">
    <property type="protein sequence ID" value="KJB41143"/>
    <property type="gene ID" value="B456_007G092800"/>
</dbReference>
<dbReference type="STRING" id="29730.A0A0D2QPE0"/>
<dbReference type="PANTHER" id="PTHR37218">
    <property type="entry name" value="COILED-COIL PROTEIN"/>
    <property type="match status" value="1"/>
</dbReference>
<accession>A0A0D2QPE0</accession>
<reference evidence="2 3" key="1">
    <citation type="journal article" date="2012" name="Nature">
        <title>Repeated polyploidization of Gossypium genomes and the evolution of spinnable cotton fibres.</title>
        <authorList>
            <person name="Paterson A.H."/>
            <person name="Wendel J.F."/>
            <person name="Gundlach H."/>
            <person name="Guo H."/>
            <person name="Jenkins J."/>
            <person name="Jin D."/>
            <person name="Llewellyn D."/>
            <person name="Showmaker K.C."/>
            <person name="Shu S."/>
            <person name="Udall J."/>
            <person name="Yoo M.J."/>
            <person name="Byers R."/>
            <person name="Chen W."/>
            <person name="Doron-Faigenboim A."/>
            <person name="Duke M.V."/>
            <person name="Gong L."/>
            <person name="Grimwood J."/>
            <person name="Grover C."/>
            <person name="Grupp K."/>
            <person name="Hu G."/>
            <person name="Lee T.H."/>
            <person name="Li J."/>
            <person name="Lin L."/>
            <person name="Liu T."/>
            <person name="Marler B.S."/>
            <person name="Page J.T."/>
            <person name="Roberts A.W."/>
            <person name="Romanel E."/>
            <person name="Sanders W.S."/>
            <person name="Szadkowski E."/>
            <person name="Tan X."/>
            <person name="Tang H."/>
            <person name="Xu C."/>
            <person name="Wang J."/>
            <person name="Wang Z."/>
            <person name="Zhang D."/>
            <person name="Zhang L."/>
            <person name="Ashrafi H."/>
            <person name="Bedon F."/>
            <person name="Bowers J.E."/>
            <person name="Brubaker C.L."/>
            <person name="Chee P.W."/>
            <person name="Das S."/>
            <person name="Gingle A.R."/>
            <person name="Haigler C.H."/>
            <person name="Harker D."/>
            <person name="Hoffmann L.V."/>
            <person name="Hovav R."/>
            <person name="Jones D.C."/>
            <person name="Lemke C."/>
            <person name="Mansoor S."/>
            <person name="ur Rahman M."/>
            <person name="Rainville L.N."/>
            <person name="Rambani A."/>
            <person name="Reddy U.K."/>
            <person name="Rong J.K."/>
            <person name="Saranga Y."/>
            <person name="Scheffler B.E."/>
            <person name="Scheffler J.A."/>
            <person name="Stelly D.M."/>
            <person name="Triplett B.A."/>
            <person name="Van Deynze A."/>
            <person name="Vaslin M.F."/>
            <person name="Waghmare V.N."/>
            <person name="Walford S.A."/>
            <person name="Wright R.J."/>
            <person name="Zaki E.A."/>
            <person name="Zhang T."/>
            <person name="Dennis E.S."/>
            <person name="Mayer K.F."/>
            <person name="Peterson D.G."/>
            <person name="Rokhsar D.S."/>
            <person name="Wang X."/>
            <person name="Schmutz J."/>
        </authorList>
    </citation>
    <scope>NUCLEOTIDE SEQUENCE [LARGE SCALE GENOMIC DNA]</scope>
</reference>
<organism evidence="2 3">
    <name type="scientific">Gossypium raimondii</name>
    <name type="common">Peruvian cotton</name>
    <name type="synonym">Gossypium klotzschianum subsp. raimondii</name>
    <dbReference type="NCBI Taxonomy" id="29730"/>
    <lineage>
        <taxon>Eukaryota</taxon>
        <taxon>Viridiplantae</taxon>
        <taxon>Streptophyta</taxon>
        <taxon>Embryophyta</taxon>
        <taxon>Tracheophyta</taxon>
        <taxon>Spermatophyta</taxon>
        <taxon>Magnoliopsida</taxon>
        <taxon>eudicotyledons</taxon>
        <taxon>Gunneridae</taxon>
        <taxon>Pentapetalae</taxon>
        <taxon>rosids</taxon>
        <taxon>malvids</taxon>
        <taxon>Malvales</taxon>
        <taxon>Malvaceae</taxon>
        <taxon>Malvoideae</taxon>
        <taxon>Gossypium</taxon>
    </lineage>
</organism>
<feature type="compositionally biased region" description="Basic residues" evidence="1">
    <location>
        <begin position="106"/>
        <end position="117"/>
    </location>
</feature>
<name>A0A0D2QPE0_GOSRA</name>
<sequence length="227" mass="25513">MGGKGRRRREKNYRAAHGGPARLPPPPDPSQVEALPSKLRKIMSFTTDSPPHGEHKAEEGNAEKKKNRAVNEVKLKANEIKDGGNDKHLKKSQDSDSGEGTMRNSKGGKKNKKRKRNQVTDLRFEATADKLASSSKRRERKKKYFEAKKKKHKSARTEENLEFPGREHVKFGDVVEAPPKLVTVPKGSTALLDASKERLRLRAIEAYRNRKGWRSRPGAPQLPPVTT</sequence>
<dbReference type="Proteomes" id="UP000032304">
    <property type="component" value="Chromosome 7"/>
</dbReference>
<protein>
    <submittedName>
        <fullName evidence="2">Uncharacterized protein</fullName>
    </submittedName>
</protein>
<dbReference type="EMBL" id="CM001746">
    <property type="protein sequence ID" value="KJB41143.1"/>
    <property type="molecule type" value="Genomic_DNA"/>
</dbReference>
<evidence type="ECO:0000313" key="2">
    <source>
        <dbReference type="EMBL" id="KJB41143.1"/>
    </source>
</evidence>
<dbReference type="KEGG" id="gra:105802617"/>